<dbReference type="InterPro" id="IPR004424">
    <property type="entry name" value="IspE"/>
</dbReference>
<dbReference type="InterPro" id="IPR020568">
    <property type="entry name" value="Ribosomal_Su5_D2-typ_SF"/>
</dbReference>
<evidence type="ECO:0000256" key="4">
    <source>
        <dbReference type="ARBA" id="ARBA00022679"/>
    </source>
</evidence>
<feature type="active site" evidence="10">
    <location>
        <position position="24"/>
    </location>
</feature>
<dbReference type="PANTHER" id="PTHR43527:SF2">
    <property type="entry name" value="4-DIPHOSPHOCYTIDYL-2-C-METHYL-D-ERYTHRITOL KINASE, CHLOROPLASTIC"/>
    <property type="match status" value="1"/>
</dbReference>
<comment type="catalytic activity">
    <reaction evidence="10">
        <text>4-CDP-2-C-methyl-D-erythritol + ATP = 4-CDP-2-C-methyl-D-erythritol 2-phosphate + ADP + H(+)</text>
        <dbReference type="Rhea" id="RHEA:18437"/>
        <dbReference type="ChEBI" id="CHEBI:15378"/>
        <dbReference type="ChEBI" id="CHEBI:30616"/>
        <dbReference type="ChEBI" id="CHEBI:57823"/>
        <dbReference type="ChEBI" id="CHEBI:57919"/>
        <dbReference type="ChEBI" id="CHEBI:456216"/>
        <dbReference type="EC" id="2.7.1.148"/>
    </reaction>
</comment>
<feature type="active site" evidence="10">
    <location>
        <position position="153"/>
    </location>
</feature>
<dbReference type="SUPFAM" id="SSF55060">
    <property type="entry name" value="GHMP Kinase, C-terminal domain"/>
    <property type="match status" value="1"/>
</dbReference>
<dbReference type="InterPro" id="IPR013750">
    <property type="entry name" value="GHMP_kinase_C_dom"/>
</dbReference>
<dbReference type="HAMAP" id="MF_00061">
    <property type="entry name" value="IspE"/>
    <property type="match status" value="1"/>
</dbReference>
<dbReference type="AlphaFoldDB" id="A0A154IEG6"/>
<comment type="function">
    <text evidence="10">Catalyzes the phosphorylation of the position 2 hydroxy group of 4-diphosphocytidyl-2C-methyl-D-erythritol.</text>
</comment>
<evidence type="ECO:0000256" key="2">
    <source>
        <dbReference type="ARBA" id="ARBA00012052"/>
    </source>
</evidence>
<evidence type="ECO:0000256" key="9">
    <source>
        <dbReference type="ARBA" id="ARBA00032554"/>
    </source>
</evidence>
<evidence type="ECO:0000313" key="13">
    <source>
        <dbReference type="EMBL" id="KZA98835.1"/>
    </source>
</evidence>
<dbReference type="GO" id="GO:0016114">
    <property type="term" value="P:terpenoid biosynthetic process"/>
    <property type="evidence" value="ECO:0007669"/>
    <property type="project" value="UniProtKB-UniRule"/>
</dbReference>
<gene>
    <name evidence="10" type="primary">ispE</name>
    <name evidence="13" type="ORF">A4A59_25095</name>
</gene>
<dbReference type="EMBL" id="LVYU01000110">
    <property type="protein sequence ID" value="KZA98835.1"/>
    <property type="molecule type" value="Genomic_DNA"/>
</dbReference>
<protein>
    <recommendedName>
        <fullName evidence="3 10">4-diphosphocytidyl-2-C-methyl-D-erythritol kinase</fullName>
        <shortName evidence="10">CMK</shortName>
        <ecNumber evidence="2 10">2.7.1.148</ecNumber>
    </recommendedName>
    <alternativeName>
        <fullName evidence="9 10">4-(cytidine-5'-diphospho)-2-C-methyl-D-erythritol kinase</fullName>
    </alternativeName>
</protein>
<name>A0A154IEG6_RHILE</name>
<evidence type="ECO:0000259" key="11">
    <source>
        <dbReference type="Pfam" id="PF00288"/>
    </source>
</evidence>
<dbReference type="Gene3D" id="3.30.70.890">
    <property type="entry name" value="GHMP kinase, C-terminal domain"/>
    <property type="match status" value="1"/>
</dbReference>
<proteinExistence type="inferred from homology"/>
<evidence type="ECO:0000256" key="10">
    <source>
        <dbReference type="HAMAP-Rule" id="MF_00061"/>
    </source>
</evidence>
<dbReference type="Pfam" id="PF00288">
    <property type="entry name" value="GHMP_kinases_N"/>
    <property type="match status" value="1"/>
</dbReference>
<comment type="similarity">
    <text evidence="1 10">Belongs to the GHMP kinase family. IspE subfamily.</text>
</comment>
<dbReference type="InterPro" id="IPR014721">
    <property type="entry name" value="Ribsml_uS5_D2-typ_fold_subgr"/>
</dbReference>
<organism evidence="13">
    <name type="scientific">Rhizobium leguminosarum</name>
    <dbReference type="NCBI Taxonomy" id="384"/>
    <lineage>
        <taxon>Bacteria</taxon>
        <taxon>Pseudomonadati</taxon>
        <taxon>Pseudomonadota</taxon>
        <taxon>Alphaproteobacteria</taxon>
        <taxon>Hyphomicrobiales</taxon>
        <taxon>Rhizobiaceae</taxon>
        <taxon>Rhizobium/Agrobacterium group</taxon>
        <taxon>Rhizobium</taxon>
    </lineage>
</organism>
<evidence type="ECO:0000256" key="6">
    <source>
        <dbReference type="ARBA" id="ARBA00022777"/>
    </source>
</evidence>
<comment type="pathway">
    <text evidence="10">Isoprenoid biosynthesis; isopentenyl diphosphate biosynthesis via DXP pathway; isopentenyl diphosphate from 1-deoxy-D-xylulose 5-phosphate: step 3/6.</text>
</comment>
<reference evidence="13" key="1">
    <citation type="submission" date="2016-03" db="EMBL/GenBank/DDBJ databases">
        <title>Microsymbionts genomes from the relict species Vavilovia formosa.</title>
        <authorList>
            <person name="Chirak E."/>
            <person name="Kimeklis A."/>
            <person name="Kopat V."/>
            <person name="Andronov E."/>
        </authorList>
    </citation>
    <scope>NUCLEOTIDE SEQUENCE [LARGE SCALE GENOMIC DNA]</scope>
    <source>
        <strain evidence="13">Vaf12</strain>
    </source>
</reference>
<dbReference type="PANTHER" id="PTHR43527">
    <property type="entry name" value="4-DIPHOSPHOCYTIDYL-2-C-METHYL-D-ERYTHRITOL KINASE, CHLOROPLASTIC"/>
    <property type="match status" value="1"/>
</dbReference>
<keyword evidence="5 10" id="KW-0547">Nucleotide-binding</keyword>
<feature type="domain" description="GHMP kinase N-terminal" evidence="11">
    <location>
        <begin position="82"/>
        <end position="158"/>
    </location>
</feature>
<sequence length="303" mass="31849">MMSSENRSHFSASCSSLTEEARAKINLALHVTGQRPDGYHLLDMLVTFADHGDRLDFMRSPTDAFTLSGRFGEVLAGDGGTNLVLKARDLLREAIGPLAFPVRIHLEKNLPVASGIGGGSADAAATLRGLMRLWGTTLSAETLAALALKLGADVPMCLESRPLIARGIGEEIEPVPDLPAFAIVLANPLKGVSTPEVFRRLATKHNPALSLAPSQPQTADWLAAIAAARNDLEPPARELVPEISAISAMLEANGALLTRMSGSGATCFGIFASMTAAEDAAAALHDERPGWYFQATETVSGGA</sequence>
<keyword evidence="7 10" id="KW-0067">ATP-binding</keyword>
<evidence type="ECO:0000259" key="12">
    <source>
        <dbReference type="Pfam" id="PF08544"/>
    </source>
</evidence>
<dbReference type="NCBIfam" id="NF011202">
    <property type="entry name" value="PRK14608.1"/>
    <property type="match status" value="1"/>
</dbReference>
<dbReference type="Pfam" id="PF08544">
    <property type="entry name" value="GHMP_kinases_C"/>
    <property type="match status" value="1"/>
</dbReference>
<dbReference type="GO" id="GO:0005524">
    <property type="term" value="F:ATP binding"/>
    <property type="evidence" value="ECO:0007669"/>
    <property type="project" value="UniProtKB-UniRule"/>
</dbReference>
<dbReference type="NCBIfam" id="TIGR00154">
    <property type="entry name" value="ispE"/>
    <property type="match status" value="1"/>
</dbReference>
<evidence type="ECO:0000256" key="8">
    <source>
        <dbReference type="ARBA" id="ARBA00023229"/>
    </source>
</evidence>
<feature type="domain" description="GHMP kinase C-terminal" evidence="12">
    <location>
        <begin position="220"/>
        <end position="285"/>
    </location>
</feature>
<feature type="binding site" evidence="10">
    <location>
        <begin position="111"/>
        <end position="121"/>
    </location>
    <ligand>
        <name>ATP</name>
        <dbReference type="ChEBI" id="CHEBI:30616"/>
    </ligand>
</feature>
<keyword evidence="4 10" id="KW-0808">Transferase</keyword>
<keyword evidence="6 10" id="KW-0418">Kinase</keyword>
<evidence type="ECO:0000256" key="3">
    <source>
        <dbReference type="ARBA" id="ARBA00017473"/>
    </source>
</evidence>
<evidence type="ECO:0000256" key="7">
    <source>
        <dbReference type="ARBA" id="ARBA00022840"/>
    </source>
</evidence>
<evidence type="ECO:0000256" key="1">
    <source>
        <dbReference type="ARBA" id="ARBA00009684"/>
    </source>
</evidence>
<dbReference type="EC" id="2.7.1.148" evidence="2 10"/>
<dbReference type="GO" id="GO:0019288">
    <property type="term" value="P:isopentenyl diphosphate biosynthetic process, methylerythritol 4-phosphate pathway"/>
    <property type="evidence" value="ECO:0007669"/>
    <property type="project" value="UniProtKB-UniRule"/>
</dbReference>
<dbReference type="InterPro" id="IPR036554">
    <property type="entry name" value="GHMP_kinase_C_sf"/>
</dbReference>
<evidence type="ECO:0000256" key="5">
    <source>
        <dbReference type="ARBA" id="ARBA00022741"/>
    </source>
</evidence>
<dbReference type="InterPro" id="IPR006204">
    <property type="entry name" value="GHMP_kinase_N_dom"/>
</dbReference>
<dbReference type="PIRSF" id="PIRSF010376">
    <property type="entry name" value="IspE"/>
    <property type="match status" value="1"/>
</dbReference>
<dbReference type="SUPFAM" id="SSF54211">
    <property type="entry name" value="Ribosomal protein S5 domain 2-like"/>
    <property type="match status" value="1"/>
</dbReference>
<dbReference type="Gene3D" id="3.30.230.10">
    <property type="match status" value="1"/>
</dbReference>
<dbReference type="RefSeq" id="WP_062943415.1">
    <property type="nucleotide sequence ID" value="NZ_CP171844.1"/>
</dbReference>
<dbReference type="GO" id="GO:0050515">
    <property type="term" value="F:4-(cytidine 5'-diphospho)-2-C-methyl-D-erythritol kinase activity"/>
    <property type="evidence" value="ECO:0007669"/>
    <property type="project" value="UniProtKB-UniRule"/>
</dbReference>
<accession>A0A154IEG6</accession>
<dbReference type="UniPathway" id="UPA00056">
    <property type="reaction ID" value="UER00094"/>
</dbReference>
<comment type="caution">
    <text evidence="13">The sequence shown here is derived from an EMBL/GenBank/DDBJ whole genome shotgun (WGS) entry which is preliminary data.</text>
</comment>
<keyword evidence="8 10" id="KW-0414">Isoprene biosynthesis</keyword>